<keyword evidence="11" id="KW-1185">Reference proteome</keyword>
<accession>A0A1I8FQR8</accession>
<evidence type="ECO:0000256" key="3">
    <source>
        <dbReference type="ARBA" id="ARBA00023054"/>
    </source>
</evidence>
<feature type="region of interest" description="Disordered" evidence="9">
    <location>
        <begin position="693"/>
        <end position="741"/>
    </location>
</feature>
<evidence type="ECO:0000256" key="5">
    <source>
        <dbReference type="ARBA" id="ARBA00023273"/>
    </source>
</evidence>
<feature type="coiled-coil region" evidence="8">
    <location>
        <begin position="487"/>
        <end position="517"/>
    </location>
</feature>
<evidence type="ECO:0000256" key="1">
    <source>
        <dbReference type="ARBA" id="ARBA00004230"/>
    </source>
</evidence>
<evidence type="ECO:0000313" key="11">
    <source>
        <dbReference type="Proteomes" id="UP000095280"/>
    </source>
</evidence>
<feature type="compositionally biased region" description="Basic and acidic residues" evidence="9">
    <location>
        <begin position="108"/>
        <end position="120"/>
    </location>
</feature>
<name>A0A1I8FQR8_9PLAT</name>
<feature type="region of interest" description="Disordered" evidence="9">
    <location>
        <begin position="368"/>
        <end position="418"/>
    </location>
</feature>
<evidence type="ECO:0000256" key="4">
    <source>
        <dbReference type="ARBA" id="ARBA00023069"/>
    </source>
</evidence>
<organism evidence="11 12">
    <name type="scientific">Macrostomum lignano</name>
    <dbReference type="NCBI Taxonomy" id="282301"/>
    <lineage>
        <taxon>Eukaryota</taxon>
        <taxon>Metazoa</taxon>
        <taxon>Spiralia</taxon>
        <taxon>Lophotrochozoa</taxon>
        <taxon>Platyhelminthes</taxon>
        <taxon>Rhabditophora</taxon>
        <taxon>Macrostomorpha</taxon>
        <taxon>Macrostomida</taxon>
        <taxon>Macrostomidae</taxon>
        <taxon>Macrostomum</taxon>
    </lineage>
</organism>
<protein>
    <recommendedName>
        <fullName evidence="7">Cilia- and flagella-associated protein 45</fullName>
    </recommendedName>
</protein>
<keyword evidence="2" id="KW-0282">Flagellum</keyword>
<feature type="region of interest" description="Disordered" evidence="9">
    <location>
        <begin position="449"/>
        <end position="473"/>
    </location>
</feature>
<dbReference type="GO" id="GO:0031514">
    <property type="term" value="C:motile cilium"/>
    <property type="evidence" value="ECO:0007669"/>
    <property type="project" value="UniProtKB-SubCell"/>
</dbReference>
<dbReference type="PANTHER" id="PTHR15504">
    <property type="entry name" value="NASOPHARYNGEAL EPITHELIUM SPECIFIC PROTEIN 1"/>
    <property type="match status" value="1"/>
</dbReference>
<evidence type="ECO:0000256" key="8">
    <source>
        <dbReference type="SAM" id="Coils"/>
    </source>
</evidence>
<dbReference type="Pfam" id="PF13868">
    <property type="entry name" value="TPH"/>
    <property type="match status" value="1"/>
</dbReference>
<keyword evidence="3 8" id="KW-0175">Coiled coil</keyword>
<dbReference type="AlphaFoldDB" id="A0A1I8FQR8"/>
<feature type="domain" description="Trichohyalin-plectin-homology" evidence="10">
    <location>
        <begin position="547"/>
        <end position="723"/>
    </location>
</feature>
<comment type="subcellular location">
    <subcellularLocation>
        <location evidence="1">Cell projection</location>
        <location evidence="1">Cilium</location>
        <location evidence="1">Flagellum</location>
    </subcellularLocation>
</comment>
<feature type="compositionally biased region" description="Basic and acidic residues" evidence="9">
    <location>
        <begin position="693"/>
        <end position="725"/>
    </location>
</feature>
<evidence type="ECO:0000256" key="6">
    <source>
        <dbReference type="ARBA" id="ARBA00034116"/>
    </source>
</evidence>
<dbReference type="WBParaSite" id="maker-unitig_42889-snap-gene-0.2-mRNA-1">
    <property type="protein sequence ID" value="maker-unitig_42889-snap-gene-0.2-mRNA-1"/>
    <property type="gene ID" value="maker-unitig_42889-snap-gene-0.2"/>
</dbReference>
<feature type="compositionally biased region" description="Basic and acidic residues" evidence="9">
    <location>
        <begin position="449"/>
        <end position="466"/>
    </location>
</feature>
<feature type="compositionally biased region" description="Basic and acidic residues" evidence="9">
    <location>
        <begin position="322"/>
        <end position="340"/>
    </location>
</feature>
<feature type="region of interest" description="Disordered" evidence="9">
    <location>
        <begin position="1"/>
        <end position="47"/>
    </location>
</feature>
<dbReference type="Proteomes" id="UP000095280">
    <property type="component" value="Unplaced"/>
</dbReference>
<evidence type="ECO:0000256" key="7">
    <source>
        <dbReference type="ARBA" id="ARBA00034142"/>
    </source>
</evidence>
<dbReference type="PANTHER" id="PTHR15504:SF0">
    <property type="entry name" value="CILIA- AND FLAGELLA-ASSOCIATED PROTEIN 45"/>
    <property type="match status" value="1"/>
</dbReference>
<keyword evidence="4" id="KW-0969">Cilium</keyword>
<comment type="similarity">
    <text evidence="6">Belongs to the CFAP45 family.</text>
</comment>
<dbReference type="InterPro" id="IPR033253">
    <property type="entry name" value="CFAP45"/>
</dbReference>
<reference evidence="12" key="1">
    <citation type="submission" date="2016-11" db="UniProtKB">
        <authorList>
            <consortium name="WormBaseParasite"/>
        </authorList>
    </citation>
    <scope>IDENTIFICATION</scope>
</reference>
<feature type="region of interest" description="Disordered" evidence="9">
    <location>
        <begin position="755"/>
        <end position="791"/>
    </location>
</feature>
<feature type="region of interest" description="Disordered" evidence="9">
    <location>
        <begin position="320"/>
        <end position="345"/>
    </location>
</feature>
<evidence type="ECO:0000259" key="10">
    <source>
        <dbReference type="Pfam" id="PF13868"/>
    </source>
</evidence>
<evidence type="ECO:0000256" key="9">
    <source>
        <dbReference type="SAM" id="MobiDB-lite"/>
    </source>
</evidence>
<evidence type="ECO:0000313" key="12">
    <source>
        <dbReference type="WBParaSite" id="maker-unitig_42889-snap-gene-0.2-mRNA-1"/>
    </source>
</evidence>
<feature type="compositionally biased region" description="Low complexity" evidence="9">
    <location>
        <begin position="38"/>
        <end position="47"/>
    </location>
</feature>
<keyword evidence="5" id="KW-0966">Cell projection</keyword>
<proteinExistence type="inferred from homology"/>
<dbReference type="InterPro" id="IPR043597">
    <property type="entry name" value="TPH_dom"/>
</dbReference>
<sequence length="802" mass="90297">VSRRRYSALSSQNAPAFGTAAAADERGASAGGSGGAESRGAGTHDTAGGAASCGALNAAATERLRRQQHRKNLGANSILARSWDGLAEIRVTKDRSSGMDCLQSGQVAHEEDHNNGDQHQRRSSSLLQRSVQLASVARAATGAGRRRRIDHREPLTDRLSLAERRSDSPGTAACHRRRQMTATELATSEGVGLSRVGRAEAAAAMAKAVMLTSQLDLHWIFENPTGPKSPNTQVSMMSSITVGTRQSRMTKKSASARFSRKHIRGRTHLRSSQHRGYHKSVHQQDAHFEDGWPQFVSNLRDVLGIRHAVVVQVVAVDAVSAGDRKQQIRKEQNPTRDAVKQRSVPILRWSPGPAAALPDHLPALHSRRESVRRAPSVTQRKDHQKQQQASGGDAIEREAAQRASPSSASERQPPRERVQVVTKDLIRDLIVPHEDPSGNSLVLPFSDRFSTEEEREAQHQAAKEARGGGAGDAVMQRKNKFKQLDVSRKKSEKLTDLEEEAKEKAEHLLQKAMLQRRDQAAQRAHSQCQMPPPSATLRFSSARRWARTAATEEVRLDEMMEIDRRNAIRIQEEIEKKRRENEMVGASKIVEQIHENEQDKLLELERKDQENVAMAKYLERLNGGREAEQDRLREELNKANEEIMKRREVVKVQEKALEEKVLQFQRDKAEREAAYEAEQERIKAEKEKEVARLRAMQERASDEQAERDALRAKRAAEAAERERPGRSACPEAATSWSAQAARERAEFERKELIEKDKARRWPDHDVRREKYNEKSRRQIQQKDARKDPVERNAFFEEAVKTV</sequence>
<feature type="region of interest" description="Disordered" evidence="9">
    <location>
        <begin position="108"/>
        <end position="129"/>
    </location>
</feature>
<evidence type="ECO:0000256" key="2">
    <source>
        <dbReference type="ARBA" id="ARBA00022846"/>
    </source>
</evidence>